<organism evidence="2 3">
    <name type="scientific">Trifolium medium</name>
    <dbReference type="NCBI Taxonomy" id="97028"/>
    <lineage>
        <taxon>Eukaryota</taxon>
        <taxon>Viridiplantae</taxon>
        <taxon>Streptophyta</taxon>
        <taxon>Embryophyta</taxon>
        <taxon>Tracheophyta</taxon>
        <taxon>Spermatophyta</taxon>
        <taxon>Magnoliopsida</taxon>
        <taxon>eudicotyledons</taxon>
        <taxon>Gunneridae</taxon>
        <taxon>Pentapetalae</taxon>
        <taxon>rosids</taxon>
        <taxon>fabids</taxon>
        <taxon>Fabales</taxon>
        <taxon>Fabaceae</taxon>
        <taxon>Papilionoideae</taxon>
        <taxon>50 kb inversion clade</taxon>
        <taxon>NPAAA clade</taxon>
        <taxon>Hologalegina</taxon>
        <taxon>IRL clade</taxon>
        <taxon>Trifolieae</taxon>
        <taxon>Trifolium</taxon>
    </lineage>
</organism>
<feature type="compositionally biased region" description="Polar residues" evidence="1">
    <location>
        <begin position="33"/>
        <end position="43"/>
    </location>
</feature>
<dbReference type="Proteomes" id="UP000265520">
    <property type="component" value="Unassembled WGS sequence"/>
</dbReference>
<evidence type="ECO:0000313" key="3">
    <source>
        <dbReference type="Proteomes" id="UP000265520"/>
    </source>
</evidence>
<protein>
    <submittedName>
        <fullName evidence="2">Uncharacterized protein</fullName>
    </submittedName>
</protein>
<comment type="caution">
    <text evidence="2">The sequence shown here is derived from an EMBL/GenBank/DDBJ whole genome shotgun (WGS) entry which is preliminary data.</text>
</comment>
<dbReference type="AlphaFoldDB" id="A0A392T4X6"/>
<keyword evidence="3" id="KW-1185">Reference proteome</keyword>
<reference evidence="2 3" key="1">
    <citation type="journal article" date="2018" name="Front. Plant Sci.">
        <title>Red Clover (Trifolium pratense) and Zigzag Clover (T. medium) - A Picture of Genomic Similarities and Differences.</title>
        <authorList>
            <person name="Dluhosova J."/>
            <person name="Istvanek J."/>
            <person name="Nedelnik J."/>
            <person name="Repkova J."/>
        </authorList>
    </citation>
    <scope>NUCLEOTIDE SEQUENCE [LARGE SCALE GENOMIC DNA]</scope>
    <source>
        <strain evidence="3">cv. 10/8</strain>
        <tissue evidence="2">Leaf</tissue>
    </source>
</reference>
<evidence type="ECO:0000256" key="1">
    <source>
        <dbReference type="SAM" id="MobiDB-lite"/>
    </source>
</evidence>
<name>A0A392T4X6_9FABA</name>
<sequence length="43" mass="4599">RRSVMRASFYERHRVTQGGALSGAGGNLGVRAKNSSPPRLLTS</sequence>
<feature type="non-terminal residue" evidence="2">
    <location>
        <position position="1"/>
    </location>
</feature>
<feature type="region of interest" description="Disordered" evidence="1">
    <location>
        <begin position="18"/>
        <end position="43"/>
    </location>
</feature>
<dbReference type="EMBL" id="LXQA010498314">
    <property type="protein sequence ID" value="MCI55564.1"/>
    <property type="molecule type" value="Genomic_DNA"/>
</dbReference>
<proteinExistence type="predicted"/>
<accession>A0A392T4X6</accession>
<evidence type="ECO:0000313" key="2">
    <source>
        <dbReference type="EMBL" id="MCI55564.1"/>
    </source>
</evidence>